<accession>X1UES3</accession>
<gene>
    <name evidence="1" type="ORF">S12H4_42841</name>
</gene>
<name>X1UES3_9ZZZZ</name>
<comment type="caution">
    <text evidence="1">The sequence shown here is derived from an EMBL/GenBank/DDBJ whole genome shotgun (WGS) entry which is preliminary data.</text>
</comment>
<feature type="non-terminal residue" evidence="1">
    <location>
        <position position="121"/>
    </location>
</feature>
<evidence type="ECO:0000313" key="1">
    <source>
        <dbReference type="EMBL" id="GAJ16019.1"/>
    </source>
</evidence>
<sequence length="121" mass="13380">MEHYELRVLADYLYDVSVVGDQAVNTWARPTPRAVGGELERDERAEVVFAEIWSPVTGAPPTEEELKKIIPVLDGQKYGEYVSLSGIRSSVMAPPKGRIWGAKLYSFGTPMSNKPLPSTTL</sequence>
<reference evidence="1" key="1">
    <citation type="journal article" date="2014" name="Front. Microbiol.">
        <title>High frequency of phylogenetically diverse reductive dehalogenase-homologous genes in deep subseafloor sedimentary metagenomes.</title>
        <authorList>
            <person name="Kawai M."/>
            <person name="Futagami T."/>
            <person name="Toyoda A."/>
            <person name="Takaki Y."/>
            <person name="Nishi S."/>
            <person name="Hori S."/>
            <person name="Arai W."/>
            <person name="Tsubouchi T."/>
            <person name="Morono Y."/>
            <person name="Uchiyama I."/>
            <person name="Ito T."/>
            <person name="Fujiyama A."/>
            <person name="Inagaki F."/>
            <person name="Takami H."/>
        </authorList>
    </citation>
    <scope>NUCLEOTIDE SEQUENCE</scope>
    <source>
        <strain evidence="1">Expedition CK06-06</strain>
    </source>
</reference>
<organism evidence="1">
    <name type="scientific">marine sediment metagenome</name>
    <dbReference type="NCBI Taxonomy" id="412755"/>
    <lineage>
        <taxon>unclassified sequences</taxon>
        <taxon>metagenomes</taxon>
        <taxon>ecological metagenomes</taxon>
    </lineage>
</organism>
<proteinExistence type="predicted"/>
<dbReference type="EMBL" id="BARW01026248">
    <property type="protein sequence ID" value="GAJ16019.1"/>
    <property type="molecule type" value="Genomic_DNA"/>
</dbReference>
<dbReference type="AlphaFoldDB" id="X1UES3"/>
<protein>
    <submittedName>
        <fullName evidence="1">Uncharacterized protein</fullName>
    </submittedName>
</protein>